<dbReference type="RefSeq" id="WP_380129262.1">
    <property type="nucleotide sequence ID" value="NZ_JBHSIU010000131.1"/>
</dbReference>
<feature type="chain" id="PRO_5046085358" evidence="2">
    <location>
        <begin position="28"/>
        <end position="248"/>
    </location>
</feature>
<dbReference type="SUPFAM" id="SSF51261">
    <property type="entry name" value="Duplicated hybrid motif"/>
    <property type="match status" value="1"/>
</dbReference>
<organism evidence="4 5">
    <name type="scientific">Dactylosporangium cerinum</name>
    <dbReference type="NCBI Taxonomy" id="1434730"/>
    <lineage>
        <taxon>Bacteria</taxon>
        <taxon>Bacillati</taxon>
        <taxon>Actinomycetota</taxon>
        <taxon>Actinomycetes</taxon>
        <taxon>Micromonosporales</taxon>
        <taxon>Micromonosporaceae</taxon>
        <taxon>Dactylosporangium</taxon>
    </lineage>
</organism>
<gene>
    <name evidence="4" type="ORF">ACFPIJ_63500</name>
</gene>
<evidence type="ECO:0000256" key="2">
    <source>
        <dbReference type="SAM" id="SignalP"/>
    </source>
</evidence>
<reference evidence="5" key="1">
    <citation type="journal article" date="2019" name="Int. J. Syst. Evol. Microbiol.">
        <title>The Global Catalogue of Microorganisms (GCM) 10K type strain sequencing project: providing services to taxonomists for standard genome sequencing and annotation.</title>
        <authorList>
            <consortium name="The Broad Institute Genomics Platform"/>
            <consortium name="The Broad Institute Genome Sequencing Center for Infectious Disease"/>
            <person name="Wu L."/>
            <person name="Ma J."/>
        </authorList>
    </citation>
    <scope>NUCLEOTIDE SEQUENCE [LARGE SCALE GENOMIC DNA]</scope>
    <source>
        <strain evidence="5">CGMCC 4.7152</strain>
    </source>
</reference>
<feature type="domain" description="M23ase beta-sheet core" evidence="3">
    <location>
        <begin position="99"/>
        <end position="194"/>
    </location>
</feature>
<dbReference type="Pfam" id="PF01551">
    <property type="entry name" value="Peptidase_M23"/>
    <property type="match status" value="1"/>
</dbReference>
<comment type="caution">
    <text evidence="4">The sequence shown here is derived from an EMBL/GenBank/DDBJ whole genome shotgun (WGS) entry which is preliminary data.</text>
</comment>
<dbReference type="EC" id="3.4.-.-" evidence="4"/>
<keyword evidence="2" id="KW-0732">Signal</keyword>
<evidence type="ECO:0000256" key="1">
    <source>
        <dbReference type="SAM" id="MobiDB-lite"/>
    </source>
</evidence>
<dbReference type="PANTHER" id="PTHR21666:SF270">
    <property type="entry name" value="MUREIN HYDROLASE ACTIVATOR ENVC"/>
    <property type="match status" value="1"/>
</dbReference>
<accession>A0ABV9WJJ2</accession>
<feature type="region of interest" description="Disordered" evidence="1">
    <location>
        <begin position="227"/>
        <end position="248"/>
    </location>
</feature>
<dbReference type="InterPro" id="IPR011055">
    <property type="entry name" value="Dup_hybrid_motif"/>
</dbReference>
<dbReference type="EMBL" id="JBHSIU010000131">
    <property type="protein sequence ID" value="MFC5008569.1"/>
    <property type="molecule type" value="Genomic_DNA"/>
</dbReference>
<feature type="signal peptide" evidence="2">
    <location>
        <begin position="1"/>
        <end position="27"/>
    </location>
</feature>
<dbReference type="InterPro" id="IPR050570">
    <property type="entry name" value="Cell_wall_metabolism_enzyme"/>
</dbReference>
<evidence type="ECO:0000313" key="4">
    <source>
        <dbReference type="EMBL" id="MFC5008569.1"/>
    </source>
</evidence>
<keyword evidence="5" id="KW-1185">Reference proteome</keyword>
<protein>
    <submittedName>
        <fullName evidence="4">M23 family metallopeptidase</fullName>
        <ecNumber evidence="4">3.4.-.-</ecNumber>
    </submittedName>
</protein>
<keyword evidence="4" id="KW-0378">Hydrolase</keyword>
<name>A0ABV9WJJ2_9ACTN</name>
<feature type="compositionally biased region" description="Low complexity" evidence="1">
    <location>
        <begin position="26"/>
        <end position="60"/>
    </location>
</feature>
<sequence>MFALRTRLAGVAVLVALGAAGCGGDSAPTSTSTTKAPSPGRQVAEGASGLPPSAAGSASAGAGGADNGAAAPGGQAVKHAFPLQGKASYSRTHHDYPASDIIAACGLTAVSPVDGTVLEVTRTDTWKAKVNDGATRGGLSVSILGGDGVRYYMSHFSTIDAGIEAGTVVRAGQPVAKVGETGDASACHIHFGLSPVCQKTGDWWTRRGAIWPWSYLDAWKAGKEKSPVAEVGKWQQEHGCPTKPLTNP</sequence>
<dbReference type="PANTHER" id="PTHR21666">
    <property type="entry name" value="PEPTIDASE-RELATED"/>
    <property type="match status" value="1"/>
</dbReference>
<dbReference type="CDD" id="cd12797">
    <property type="entry name" value="M23_peptidase"/>
    <property type="match status" value="1"/>
</dbReference>
<feature type="region of interest" description="Disordered" evidence="1">
    <location>
        <begin position="23"/>
        <end position="73"/>
    </location>
</feature>
<evidence type="ECO:0000259" key="3">
    <source>
        <dbReference type="Pfam" id="PF01551"/>
    </source>
</evidence>
<dbReference type="Proteomes" id="UP001595912">
    <property type="component" value="Unassembled WGS sequence"/>
</dbReference>
<evidence type="ECO:0000313" key="5">
    <source>
        <dbReference type="Proteomes" id="UP001595912"/>
    </source>
</evidence>
<dbReference type="PROSITE" id="PS51257">
    <property type="entry name" value="PROKAR_LIPOPROTEIN"/>
    <property type="match status" value="1"/>
</dbReference>
<dbReference type="Gene3D" id="2.70.70.10">
    <property type="entry name" value="Glucose Permease (Domain IIA)"/>
    <property type="match status" value="1"/>
</dbReference>
<dbReference type="InterPro" id="IPR016047">
    <property type="entry name" value="M23ase_b-sheet_dom"/>
</dbReference>
<dbReference type="GO" id="GO:0016787">
    <property type="term" value="F:hydrolase activity"/>
    <property type="evidence" value="ECO:0007669"/>
    <property type="project" value="UniProtKB-KW"/>
</dbReference>
<proteinExistence type="predicted"/>